<feature type="compositionally biased region" description="Acidic residues" evidence="1">
    <location>
        <begin position="241"/>
        <end position="253"/>
    </location>
</feature>
<feature type="compositionally biased region" description="Basic and acidic residues" evidence="1">
    <location>
        <begin position="1"/>
        <end position="14"/>
    </location>
</feature>
<dbReference type="Proteomes" id="UP001337655">
    <property type="component" value="Unassembled WGS sequence"/>
</dbReference>
<name>A0AAV9NVC8_9PEZI</name>
<evidence type="ECO:0000313" key="3">
    <source>
        <dbReference type="Proteomes" id="UP001337655"/>
    </source>
</evidence>
<gene>
    <name evidence="2" type="ORF">LTR77_010508</name>
</gene>
<dbReference type="AlphaFoldDB" id="A0AAV9NVC8"/>
<feature type="compositionally biased region" description="Basic residues" evidence="1">
    <location>
        <begin position="221"/>
        <end position="237"/>
    </location>
</feature>
<organism evidence="2 3">
    <name type="scientific">Saxophila tyrrhenica</name>
    <dbReference type="NCBI Taxonomy" id="1690608"/>
    <lineage>
        <taxon>Eukaryota</taxon>
        <taxon>Fungi</taxon>
        <taxon>Dikarya</taxon>
        <taxon>Ascomycota</taxon>
        <taxon>Pezizomycotina</taxon>
        <taxon>Dothideomycetes</taxon>
        <taxon>Dothideomycetidae</taxon>
        <taxon>Mycosphaerellales</taxon>
        <taxon>Extremaceae</taxon>
        <taxon>Saxophila</taxon>
    </lineage>
</organism>
<dbReference type="RefSeq" id="XP_064654001.1">
    <property type="nucleotide sequence ID" value="XM_064807726.1"/>
</dbReference>
<feature type="compositionally biased region" description="Polar residues" evidence="1">
    <location>
        <begin position="68"/>
        <end position="78"/>
    </location>
</feature>
<sequence length="253" mass="28056">MERVVNRLDLDSKDGSPPSSPDPPMEDYQQHFDFVMPSNGVTGTGNGGEDDVDGEDLDFRLFSAPKQAKSTSEQTTAQRIRLRSPSMDNSHPGFLGSGRRQTYYLATAPSPVDQEKFHAAAMTGQQVHALSRSHCPGSEYSWKVLSIPRSHQAKDVQSFAPELFQKLLPSGVSTKRTRPGKKYRIRLRTKKAAALEKTSAAKAAAEAKEVAEREKRTQRNREKKVKKKMREKAKKHAGAGEEAEKDSDASEET</sequence>
<feature type="region of interest" description="Disordered" evidence="1">
    <location>
        <begin position="1"/>
        <end position="98"/>
    </location>
</feature>
<evidence type="ECO:0000313" key="2">
    <source>
        <dbReference type="EMBL" id="KAK5163559.1"/>
    </source>
</evidence>
<proteinExistence type="predicted"/>
<dbReference type="Pfam" id="PF09428">
    <property type="entry name" value="DUF2011"/>
    <property type="match status" value="1"/>
</dbReference>
<feature type="region of interest" description="Disordered" evidence="1">
    <location>
        <begin position="188"/>
        <end position="253"/>
    </location>
</feature>
<feature type="compositionally biased region" description="Low complexity" evidence="1">
    <location>
        <begin position="195"/>
        <end position="204"/>
    </location>
</feature>
<dbReference type="InterPro" id="IPR018555">
    <property type="entry name" value="C630.06c-like"/>
</dbReference>
<evidence type="ECO:0000256" key="1">
    <source>
        <dbReference type="SAM" id="MobiDB-lite"/>
    </source>
</evidence>
<accession>A0AAV9NVC8</accession>
<comment type="caution">
    <text evidence="2">The sequence shown here is derived from an EMBL/GenBank/DDBJ whole genome shotgun (WGS) entry which is preliminary data.</text>
</comment>
<reference evidence="2 3" key="1">
    <citation type="submission" date="2023-08" db="EMBL/GenBank/DDBJ databases">
        <title>Black Yeasts Isolated from many extreme environments.</title>
        <authorList>
            <person name="Coleine C."/>
            <person name="Stajich J.E."/>
            <person name="Selbmann L."/>
        </authorList>
    </citation>
    <scope>NUCLEOTIDE SEQUENCE [LARGE SCALE GENOMIC DNA]</scope>
    <source>
        <strain evidence="2 3">CCFEE 5935</strain>
    </source>
</reference>
<dbReference type="GeneID" id="89931834"/>
<protein>
    <submittedName>
        <fullName evidence="2">Uncharacterized protein</fullName>
    </submittedName>
</protein>
<keyword evidence="3" id="KW-1185">Reference proteome</keyword>
<dbReference type="EMBL" id="JAVRRT010000024">
    <property type="protein sequence ID" value="KAK5163559.1"/>
    <property type="molecule type" value="Genomic_DNA"/>
</dbReference>
<feature type="compositionally biased region" description="Basic and acidic residues" evidence="1">
    <location>
        <begin position="205"/>
        <end position="220"/>
    </location>
</feature>